<organism evidence="2 3">
    <name type="scientific">Phytophthora cactorum</name>
    <dbReference type="NCBI Taxonomy" id="29920"/>
    <lineage>
        <taxon>Eukaryota</taxon>
        <taxon>Sar</taxon>
        <taxon>Stramenopiles</taxon>
        <taxon>Oomycota</taxon>
        <taxon>Peronosporomycetes</taxon>
        <taxon>Peronosporales</taxon>
        <taxon>Peronosporaceae</taxon>
        <taxon>Phytophthora</taxon>
    </lineage>
</organism>
<evidence type="ECO:0000313" key="2">
    <source>
        <dbReference type="EMBL" id="KAG6957236.1"/>
    </source>
</evidence>
<feature type="non-terminal residue" evidence="2">
    <location>
        <position position="62"/>
    </location>
</feature>
<comment type="caution">
    <text evidence="2">The sequence shown here is derived from an EMBL/GenBank/DDBJ whole genome shotgun (WGS) entry which is preliminary data.</text>
</comment>
<feature type="non-terminal residue" evidence="2">
    <location>
        <position position="1"/>
    </location>
</feature>
<reference evidence="2" key="1">
    <citation type="submission" date="2021-01" db="EMBL/GenBank/DDBJ databases">
        <title>Phytophthora aleatoria, a newly-described species from Pinus radiata is distinct from Phytophthora cactorum isolates based on comparative genomics.</title>
        <authorList>
            <person name="Mcdougal R."/>
            <person name="Panda P."/>
            <person name="Williams N."/>
            <person name="Studholme D.J."/>
        </authorList>
    </citation>
    <scope>NUCLEOTIDE SEQUENCE</scope>
    <source>
        <strain evidence="2">NZFS 3830</strain>
    </source>
</reference>
<dbReference type="EMBL" id="JAENGZ010000558">
    <property type="protein sequence ID" value="KAG6957236.1"/>
    <property type="molecule type" value="Genomic_DNA"/>
</dbReference>
<protein>
    <submittedName>
        <fullName evidence="2">Uncharacterized protein</fullName>
    </submittedName>
</protein>
<evidence type="ECO:0000313" key="3">
    <source>
        <dbReference type="Proteomes" id="UP000688947"/>
    </source>
</evidence>
<name>A0A8T1U9U9_9STRA</name>
<sequence>QLNSLLDGISHHVLRWEEICERQAARRERTEEENKKLKEEMGEKLWQAKVLLKGFKRRLRHE</sequence>
<proteinExistence type="predicted"/>
<dbReference type="Proteomes" id="UP000688947">
    <property type="component" value="Unassembled WGS sequence"/>
</dbReference>
<gene>
    <name evidence="2" type="ORF">JG687_00010113</name>
</gene>
<keyword evidence="1" id="KW-0175">Coiled coil</keyword>
<accession>A0A8T1U9U9</accession>
<dbReference type="AlphaFoldDB" id="A0A8T1U9U9"/>
<feature type="coiled-coil region" evidence="1">
    <location>
        <begin position="20"/>
        <end position="47"/>
    </location>
</feature>
<evidence type="ECO:0000256" key="1">
    <source>
        <dbReference type="SAM" id="Coils"/>
    </source>
</evidence>